<keyword evidence="2" id="KW-1185">Reference proteome</keyword>
<evidence type="ECO:0000313" key="2">
    <source>
        <dbReference type="Proteomes" id="UP000183567"/>
    </source>
</evidence>
<accession>A0A1J8Q760</accession>
<name>A0A1J8Q760_9AGAM</name>
<dbReference type="EMBL" id="LVVM01002867">
    <property type="protein sequence ID" value="OJA15795.1"/>
    <property type="molecule type" value="Genomic_DNA"/>
</dbReference>
<comment type="caution">
    <text evidence="1">The sequence shown here is derived from an EMBL/GenBank/DDBJ whole genome shotgun (WGS) entry which is preliminary data.</text>
</comment>
<dbReference type="Proteomes" id="UP000183567">
    <property type="component" value="Unassembled WGS sequence"/>
</dbReference>
<evidence type="ECO:0000313" key="1">
    <source>
        <dbReference type="EMBL" id="OJA15795.1"/>
    </source>
</evidence>
<sequence>MSEKELDSRIHALPPCFGVHHFKKGWMYSWKGALTSRHLL</sequence>
<reference evidence="1 2" key="1">
    <citation type="submission" date="2016-03" db="EMBL/GenBank/DDBJ databases">
        <title>Comparative genomics of the ectomycorrhizal sister species Rhizopogon vinicolor and Rhizopogon vesiculosus (Basidiomycota: Boletales) reveals a divergence of the mating type B locus.</title>
        <authorList>
            <person name="Mujic A.B."/>
            <person name="Kuo A."/>
            <person name="Tritt A."/>
            <person name="Lipzen A."/>
            <person name="Chen C."/>
            <person name="Johnson J."/>
            <person name="Sharma A."/>
            <person name="Barry K."/>
            <person name="Grigoriev I.V."/>
            <person name="Spatafora J.W."/>
        </authorList>
    </citation>
    <scope>NUCLEOTIDE SEQUENCE [LARGE SCALE GENOMIC DNA]</scope>
    <source>
        <strain evidence="1 2">AM-OR11-056</strain>
    </source>
</reference>
<dbReference type="AlphaFoldDB" id="A0A1J8Q760"/>
<protein>
    <submittedName>
        <fullName evidence="1">Uncharacterized protein</fullName>
    </submittedName>
</protein>
<proteinExistence type="predicted"/>
<organism evidence="1 2">
    <name type="scientific">Rhizopogon vesiculosus</name>
    <dbReference type="NCBI Taxonomy" id="180088"/>
    <lineage>
        <taxon>Eukaryota</taxon>
        <taxon>Fungi</taxon>
        <taxon>Dikarya</taxon>
        <taxon>Basidiomycota</taxon>
        <taxon>Agaricomycotina</taxon>
        <taxon>Agaricomycetes</taxon>
        <taxon>Agaricomycetidae</taxon>
        <taxon>Boletales</taxon>
        <taxon>Suillineae</taxon>
        <taxon>Rhizopogonaceae</taxon>
        <taxon>Rhizopogon</taxon>
    </lineage>
</organism>
<gene>
    <name evidence="1" type="ORF">AZE42_12736</name>
</gene>